<dbReference type="EMBL" id="BK032792">
    <property type="protein sequence ID" value="DAF60662.1"/>
    <property type="molecule type" value="Genomic_DNA"/>
</dbReference>
<proteinExistence type="predicted"/>
<organism evidence="1">
    <name type="scientific">Podoviridae sp. ctwJH20</name>
    <dbReference type="NCBI Taxonomy" id="2827753"/>
    <lineage>
        <taxon>Viruses</taxon>
        <taxon>Duplodnaviria</taxon>
        <taxon>Heunggongvirae</taxon>
        <taxon>Uroviricota</taxon>
        <taxon>Caudoviricetes</taxon>
    </lineage>
</organism>
<reference evidence="1" key="1">
    <citation type="journal article" date="2021" name="Proc. Natl. Acad. Sci. U.S.A.">
        <title>A Catalog of Tens of Thousands of Viruses from Human Metagenomes Reveals Hidden Associations with Chronic Diseases.</title>
        <authorList>
            <person name="Tisza M.J."/>
            <person name="Buck C.B."/>
        </authorList>
    </citation>
    <scope>NUCLEOTIDE SEQUENCE</scope>
    <source>
        <strain evidence="1">CtwJH20</strain>
    </source>
</reference>
<evidence type="ECO:0000313" key="1">
    <source>
        <dbReference type="EMBL" id="DAF60662.1"/>
    </source>
</evidence>
<protein>
    <submittedName>
        <fullName evidence="1">Uncharacterized protein</fullName>
    </submittedName>
</protein>
<name>A0A8S5TBP0_9CAUD</name>
<accession>A0A8S5TBP0</accession>
<sequence length="70" mass="8240">MSLSPHQVFMLKHFAIGWKFKQRNDKPGSWNTYWALRRKGLIEADSVVTKLGRKVLAKELELQAKRESKR</sequence>